<sequence>MSHSKRNTSRSVFTSYERNLAKAAWSSNSARLQRDSFLPFGSCYLCLEVARDPVACSHGDIFCRECAVSNLVAQKKEIKRTARARARIEDELRDAAVQEGEDAQQRAMKDFELVQAGLNPSTSSSAELRRGEKRKSTIEDGAAEDDRAKPRRKVLGEAKGEDTRLTWAPAQSSETEALQKTATLAKQVKSEPICPASQAGTPHAYSLKSLNTIVFAEEASDTKTENLRRKCPSCMKTLGNASQPLMAIKCGHVLCRSCIVKLVVPAKAASKQEPQTCFVCDEILATGDDKSGAERPRAGEFHGLIELRSEGTGFSARGGNTIQKQGVAFQC</sequence>
<dbReference type="PROSITE" id="PS50089">
    <property type="entry name" value="ZF_RING_2"/>
    <property type="match status" value="1"/>
</dbReference>
<organism evidence="7 8">
    <name type="scientific">Plectosphaerella plurivora</name>
    <dbReference type="NCBI Taxonomy" id="936078"/>
    <lineage>
        <taxon>Eukaryota</taxon>
        <taxon>Fungi</taxon>
        <taxon>Dikarya</taxon>
        <taxon>Ascomycota</taxon>
        <taxon>Pezizomycotina</taxon>
        <taxon>Sordariomycetes</taxon>
        <taxon>Hypocreomycetidae</taxon>
        <taxon>Glomerellales</taxon>
        <taxon>Plectosphaerellaceae</taxon>
        <taxon>Plectosphaerella</taxon>
    </lineage>
</organism>
<evidence type="ECO:0000256" key="4">
    <source>
        <dbReference type="PROSITE-ProRule" id="PRU00175"/>
    </source>
</evidence>
<evidence type="ECO:0000256" key="5">
    <source>
        <dbReference type="SAM" id="MobiDB-lite"/>
    </source>
</evidence>
<dbReference type="InterPro" id="IPR016818">
    <property type="entry name" value="NOSIP"/>
</dbReference>
<dbReference type="InterPro" id="IPR013083">
    <property type="entry name" value="Znf_RING/FYVE/PHD"/>
</dbReference>
<dbReference type="SUPFAM" id="SSF57850">
    <property type="entry name" value="RING/U-box"/>
    <property type="match status" value="2"/>
</dbReference>
<dbReference type="InterPro" id="IPR001841">
    <property type="entry name" value="Znf_RING"/>
</dbReference>
<evidence type="ECO:0000256" key="3">
    <source>
        <dbReference type="ARBA" id="ARBA00022833"/>
    </source>
</evidence>
<proteinExistence type="predicted"/>
<dbReference type="Gene3D" id="3.30.40.10">
    <property type="entry name" value="Zinc/RING finger domain, C3HC4 (zinc finger)"/>
    <property type="match status" value="2"/>
</dbReference>
<protein>
    <submittedName>
        <fullName evidence="7">RING finger domain-containing protein</fullName>
    </submittedName>
</protein>
<evidence type="ECO:0000259" key="6">
    <source>
        <dbReference type="PROSITE" id="PS50089"/>
    </source>
</evidence>
<dbReference type="PANTHER" id="PTHR13063">
    <property type="entry name" value="ENOS INTERACTING PROTEIN"/>
    <property type="match status" value="1"/>
</dbReference>
<dbReference type="GO" id="GO:0008270">
    <property type="term" value="F:zinc ion binding"/>
    <property type="evidence" value="ECO:0007669"/>
    <property type="project" value="UniProtKB-KW"/>
</dbReference>
<dbReference type="GO" id="GO:0005634">
    <property type="term" value="C:nucleus"/>
    <property type="evidence" value="ECO:0007669"/>
    <property type="project" value="TreeGrafter"/>
</dbReference>
<dbReference type="PROSITE" id="PS00518">
    <property type="entry name" value="ZF_RING_1"/>
    <property type="match status" value="1"/>
</dbReference>
<accession>A0A9P8V0F4</accession>
<dbReference type="EMBL" id="JAGSXJ010000050">
    <property type="protein sequence ID" value="KAH6661656.1"/>
    <property type="molecule type" value="Genomic_DNA"/>
</dbReference>
<keyword evidence="1" id="KW-0479">Metal-binding</keyword>
<dbReference type="Proteomes" id="UP000770015">
    <property type="component" value="Unassembled WGS sequence"/>
</dbReference>
<dbReference type="GO" id="GO:0061630">
    <property type="term" value="F:ubiquitin protein ligase activity"/>
    <property type="evidence" value="ECO:0007669"/>
    <property type="project" value="InterPro"/>
</dbReference>
<dbReference type="PANTHER" id="PTHR13063:SF10">
    <property type="entry name" value="NITRIC OXIDE SYNTHASE-INTERACTING PROTEIN"/>
    <property type="match status" value="1"/>
</dbReference>
<name>A0A9P8V0F4_9PEZI</name>
<keyword evidence="2 4" id="KW-0863">Zinc-finger</keyword>
<evidence type="ECO:0000313" key="8">
    <source>
        <dbReference type="Proteomes" id="UP000770015"/>
    </source>
</evidence>
<feature type="domain" description="RING-type" evidence="6">
    <location>
        <begin position="231"/>
        <end position="281"/>
    </location>
</feature>
<feature type="compositionally biased region" description="Basic and acidic residues" evidence="5">
    <location>
        <begin position="127"/>
        <end position="164"/>
    </location>
</feature>
<reference evidence="7" key="1">
    <citation type="journal article" date="2021" name="Nat. Commun.">
        <title>Genetic determinants of endophytism in the Arabidopsis root mycobiome.</title>
        <authorList>
            <person name="Mesny F."/>
            <person name="Miyauchi S."/>
            <person name="Thiergart T."/>
            <person name="Pickel B."/>
            <person name="Atanasova L."/>
            <person name="Karlsson M."/>
            <person name="Huettel B."/>
            <person name="Barry K.W."/>
            <person name="Haridas S."/>
            <person name="Chen C."/>
            <person name="Bauer D."/>
            <person name="Andreopoulos W."/>
            <person name="Pangilinan J."/>
            <person name="LaButti K."/>
            <person name="Riley R."/>
            <person name="Lipzen A."/>
            <person name="Clum A."/>
            <person name="Drula E."/>
            <person name="Henrissat B."/>
            <person name="Kohler A."/>
            <person name="Grigoriev I.V."/>
            <person name="Martin F.M."/>
            <person name="Hacquard S."/>
        </authorList>
    </citation>
    <scope>NUCLEOTIDE SEQUENCE</scope>
    <source>
        <strain evidence="7">MPI-SDFR-AT-0117</strain>
    </source>
</reference>
<gene>
    <name evidence="7" type="ORF">F5X68DRAFT_67925</name>
</gene>
<dbReference type="InterPro" id="IPR017907">
    <property type="entry name" value="Znf_RING_CS"/>
</dbReference>
<evidence type="ECO:0000256" key="1">
    <source>
        <dbReference type="ARBA" id="ARBA00022723"/>
    </source>
</evidence>
<keyword evidence="8" id="KW-1185">Reference proteome</keyword>
<feature type="region of interest" description="Disordered" evidence="5">
    <location>
        <begin position="121"/>
        <end position="164"/>
    </location>
</feature>
<comment type="caution">
    <text evidence="7">The sequence shown here is derived from an EMBL/GenBank/DDBJ whole genome shotgun (WGS) entry which is preliminary data.</text>
</comment>
<dbReference type="AlphaFoldDB" id="A0A9P8V0F4"/>
<evidence type="ECO:0000256" key="2">
    <source>
        <dbReference type="ARBA" id="ARBA00022771"/>
    </source>
</evidence>
<evidence type="ECO:0000313" key="7">
    <source>
        <dbReference type="EMBL" id="KAH6661656.1"/>
    </source>
</evidence>
<dbReference type="SMART" id="SM00184">
    <property type="entry name" value="RING"/>
    <property type="match status" value="2"/>
</dbReference>
<dbReference type="Pfam" id="PF14634">
    <property type="entry name" value="zf-RING_5"/>
    <property type="match status" value="1"/>
</dbReference>
<dbReference type="OrthoDB" id="116827at2759"/>
<keyword evidence="3" id="KW-0862">Zinc</keyword>